<gene>
    <name evidence="2" type="ORF">PG994_014322</name>
</gene>
<dbReference type="Proteomes" id="UP001480595">
    <property type="component" value="Unassembled WGS sequence"/>
</dbReference>
<reference evidence="2 3" key="1">
    <citation type="submission" date="2023-01" db="EMBL/GenBank/DDBJ databases">
        <title>Analysis of 21 Apiospora genomes using comparative genomics revels a genus with tremendous synthesis potential of carbohydrate active enzymes and secondary metabolites.</title>
        <authorList>
            <person name="Sorensen T."/>
        </authorList>
    </citation>
    <scope>NUCLEOTIDE SEQUENCE [LARGE SCALE GENOMIC DNA]</scope>
    <source>
        <strain evidence="2 3">CBS 135458</strain>
    </source>
</reference>
<keyword evidence="1" id="KW-0812">Transmembrane</keyword>
<proteinExistence type="predicted"/>
<dbReference type="EMBL" id="JAQQWL010000015">
    <property type="protein sequence ID" value="KAK8041315.1"/>
    <property type="molecule type" value="Genomic_DNA"/>
</dbReference>
<evidence type="ECO:0000256" key="1">
    <source>
        <dbReference type="SAM" id="Phobius"/>
    </source>
</evidence>
<evidence type="ECO:0000313" key="2">
    <source>
        <dbReference type="EMBL" id="KAK8041315.1"/>
    </source>
</evidence>
<feature type="transmembrane region" description="Helical" evidence="1">
    <location>
        <begin position="39"/>
        <end position="57"/>
    </location>
</feature>
<keyword evidence="3" id="KW-1185">Reference proteome</keyword>
<organism evidence="2 3">
    <name type="scientific">Apiospora phragmitis</name>
    <dbReference type="NCBI Taxonomy" id="2905665"/>
    <lineage>
        <taxon>Eukaryota</taxon>
        <taxon>Fungi</taxon>
        <taxon>Dikarya</taxon>
        <taxon>Ascomycota</taxon>
        <taxon>Pezizomycotina</taxon>
        <taxon>Sordariomycetes</taxon>
        <taxon>Xylariomycetidae</taxon>
        <taxon>Amphisphaeriales</taxon>
        <taxon>Apiosporaceae</taxon>
        <taxon>Apiospora</taxon>
    </lineage>
</organism>
<dbReference type="GeneID" id="92098794"/>
<sequence>MLLLLLLLLLKERLKLLHPLRSVFTRYGRYASRHVVTTLLISVAVASILVYPFPFLYTNDFTNGASNLPHHVWTDAQPLRPRVRLNPML</sequence>
<protein>
    <submittedName>
        <fullName evidence="2">Sterol-sensing domain of SREBP cleavage-activation-domain-containing protein</fullName>
    </submittedName>
</protein>
<comment type="caution">
    <text evidence="2">The sequence shown here is derived from an EMBL/GenBank/DDBJ whole genome shotgun (WGS) entry which is preliminary data.</text>
</comment>
<accession>A0ABR1T5R6</accession>
<keyword evidence="1" id="KW-0472">Membrane</keyword>
<keyword evidence="1" id="KW-1133">Transmembrane helix</keyword>
<evidence type="ECO:0000313" key="3">
    <source>
        <dbReference type="Proteomes" id="UP001480595"/>
    </source>
</evidence>
<name>A0ABR1T5R6_9PEZI</name>
<dbReference type="RefSeq" id="XP_066708860.1">
    <property type="nucleotide sequence ID" value="XM_066865731.1"/>
</dbReference>